<feature type="region of interest" description="Disordered" evidence="1">
    <location>
        <begin position="58"/>
        <end position="91"/>
    </location>
</feature>
<evidence type="ECO:0000313" key="2">
    <source>
        <dbReference type="EMBL" id="KAB7850182.1"/>
    </source>
</evidence>
<protein>
    <submittedName>
        <fullName evidence="2">Uncharacterized protein</fullName>
    </submittedName>
</protein>
<evidence type="ECO:0000256" key="1">
    <source>
        <dbReference type="SAM" id="MobiDB-lite"/>
    </source>
</evidence>
<dbReference type="AlphaFoldDB" id="A0A5N5WD28"/>
<comment type="caution">
    <text evidence="2">The sequence shown here is derived from an EMBL/GenBank/DDBJ whole genome shotgun (WGS) entry which is preliminary data.</text>
</comment>
<feature type="compositionally biased region" description="Basic and acidic residues" evidence="1">
    <location>
        <begin position="82"/>
        <end position="91"/>
    </location>
</feature>
<gene>
    <name evidence="2" type="ORF">FRZ00_06175</name>
</gene>
<proteinExistence type="predicted"/>
<reference evidence="2 3" key="1">
    <citation type="journal article" date="2019" name="Microb. Cell Fact.">
        <title>Exploring novel herbicidin analogues by transcriptional regulator overexpression and MS/MS molecular networking.</title>
        <authorList>
            <person name="Shi Y."/>
            <person name="Gu R."/>
            <person name="Li Y."/>
            <person name="Wang X."/>
            <person name="Ren W."/>
            <person name="Li X."/>
            <person name="Wang L."/>
            <person name="Xie Y."/>
            <person name="Hong B."/>
        </authorList>
    </citation>
    <scope>NUCLEOTIDE SEQUENCE [LARGE SCALE GENOMIC DNA]</scope>
    <source>
        <strain evidence="2 3">US-43</strain>
    </source>
</reference>
<keyword evidence="3" id="KW-1185">Reference proteome</keyword>
<sequence length="91" mass="10029">MTGRWPPAELPGLHVAFGDRWTATADYRCGTCGWTDRATGPAAVAAFVATIHHVHRTICPQPKDTTDDPPDRHHRSSPAARRHADGLQRRP</sequence>
<accession>A0A5N5WD28</accession>
<name>A0A5N5WD28_STRMB</name>
<organism evidence="2 3">
    <name type="scientific">Streptomyces mobaraensis</name>
    <name type="common">Streptoverticillium mobaraense</name>
    <dbReference type="NCBI Taxonomy" id="35621"/>
    <lineage>
        <taxon>Bacteria</taxon>
        <taxon>Bacillati</taxon>
        <taxon>Actinomycetota</taxon>
        <taxon>Actinomycetes</taxon>
        <taxon>Kitasatosporales</taxon>
        <taxon>Streptomycetaceae</taxon>
        <taxon>Streptomyces</taxon>
    </lineage>
</organism>
<dbReference type="EMBL" id="VOKX01000009">
    <property type="protein sequence ID" value="KAB7850182.1"/>
    <property type="molecule type" value="Genomic_DNA"/>
</dbReference>
<dbReference type="Proteomes" id="UP000327000">
    <property type="component" value="Unassembled WGS sequence"/>
</dbReference>
<evidence type="ECO:0000313" key="3">
    <source>
        <dbReference type="Proteomes" id="UP000327000"/>
    </source>
</evidence>